<dbReference type="AlphaFoldDB" id="A0A182PKI6"/>
<reference evidence="1" key="2">
    <citation type="submission" date="2020-05" db="UniProtKB">
        <authorList>
            <consortium name="EnsemblMetazoa"/>
        </authorList>
    </citation>
    <scope>IDENTIFICATION</scope>
    <source>
        <strain evidence="1">Epiroticus2</strain>
    </source>
</reference>
<keyword evidence="2" id="KW-1185">Reference proteome</keyword>
<dbReference type="STRING" id="199890.A0A182PKI6"/>
<sequence length="256" mass="28863">WIQCTVLAISSLQAISAKRIDTAVLTDILAIDETTPNPNEHLAIRLLKYFMFGGILQAISEQTHIPREKLVIGGPSLFQDKHSLAGSGLHAAHVIRVCAIDETLAMRHPNLTIALQNYIGHTQNVPPVFNRWGGIGGAIDLFQSSNLTELAKINFTRGYAGRNEQIVKVIVEIFRKIIEKYANGFKHSLFNLQEATIYCTDPARLFHKGREGYDMVKNKMFERHYFALAKPTSRAEIYNSTVCNDSIKKMKCPRFY</sequence>
<proteinExistence type="predicted"/>
<evidence type="ECO:0000313" key="1">
    <source>
        <dbReference type="EnsemblMetazoa" id="AEPI007453-PA"/>
    </source>
</evidence>
<accession>A0A182PKI6</accession>
<protein>
    <submittedName>
        <fullName evidence="1">Uncharacterized protein</fullName>
    </submittedName>
</protein>
<dbReference type="VEuPathDB" id="VectorBase:AEPI007453"/>
<evidence type="ECO:0000313" key="2">
    <source>
        <dbReference type="Proteomes" id="UP000075885"/>
    </source>
</evidence>
<dbReference type="Proteomes" id="UP000075885">
    <property type="component" value="Unassembled WGS sequence"/>
</dbReference>
<organism evidence="1 2">
    <name type="scientific">Anopheles epiroticus</name>
    <dbReference type="NCBI Taxonomy" id="199890"/>
    <lineage>
        <taxon>Eukaryota</taxon>
        <taxon>Metazoa</taxon>
        <taxon>Ecdysozoa</taxon>
        <taxon>Arthropoda</taxon>
        <taxon>Hexapoda</taxon>
        <taxon>Insecta</taxon>
        <taxon>Pterygota</taxon>
        <taxon>Neoptera</taxon>
        <taxon>Endopterygota</taxon>
        <taxon>Diptera</taxon>
        <taxon>Nematocera</taxon>
        <taxon>Culicoidea</taxon>
        <taxon>Culicidae</taxon>
        <taxon>Anophelinae</taxon>
        <taxon>Anopheles</taxon>
    </lineage>
</organism>
<name>A0A182PKI6_9DIPT</name>
<dbReference type="EnsemblMetazoa" id="AEPI007453-RA">
    <property type="protein sequence ID" value="AEPI007453-PA"/>
    <property type="gene ID" value="AEPI007453"/>
</dbReference>
<reference evidence="2" key="1">
    <citation type="submission" date="2013-03" db="EMBL/GenBank/DDBJ databases">
        <title>The Genome Sequence of Anopheles epiroticus epiroticus2.</title>
        <authorList>
            <consortium name="The Broad Institute Genomics Platform"/>
            <person name="Neafsey D.E."/>
            <person name="Howell P."/>
            <person name="Walker B."/>
            <person name="Young S.K."/>
            <person name="Zeng Q."/>
            <person name="Gargeya S."/>
            <person name="Fitzgerald M."/>
            <person name="Haas B."/>
            <person name="Abouelleil A."/>
            <person name="Allen A.W."/>
            <person name="Alvarado L."/>
            <person name="Arachchi H.M."/>
            <person name="Berlin A.M."/>
            <person name="Chapman S.B."/>
            <person name="Gainer-Dewar J."/>
            <person name="Goldberg J."/>
            <person name="Griggs A."/>
            <person name="Gujja S."/>
            <person name="Hansen M."/>
            <person name="Howarth C."/>
            <person name="Imamovic A."/>
            <person name="Ireland A."/>
            <person name="Larimer J."/>
            <person name="McCowan C."/>
            <person name="Murphy C."/>
            <person name="Pearson M."/>
            <person name="Poon T.W."/>
            <person name="Priest M."/>
            <person name="Roberts A."/>
            <person name="Saif S."/>
            <person name="Shea T."/>
            <person name="Sisk P."/>
            <person name="Sykes S."/>
            <person name="Wortman J."/>
            <person name="Nusbaum C."/>
            <person name="Birren B."/>
        </authorList>
    </citation>
    <scope>NUCLEOTIDE SEQUENCE [LARGE SCALE GENOMIC DNA]</scope>
    <source>
        <strain evidence="2">Epiroticus2</strain>
    </source>
</reference>